<feature type="coiled-coil region" evidence="10">
    <location>
        <begin position="160"/>
        <end position="187"/>
    </location>
</feature>
<dbReference type="InterPro" id="IPR058781">
    <property type="entry name" value="HH_AprE-like"/>
</dbReference>
<comment type="similarity">
    <text evidence="2 9">Belongs to the membrane fusion protein (MFP) (TC 8.A.1) family.</text>
</comment>
<organism evidence="13 14">
    <name type="scientific">Hoeflea marina</name>
    <dbReference type="NCBI Taxonomy" id="274592"/>
    <lineage>
        <taxon>Bacteria</taxon>
        <taxon>Pseudomonadati</taxon>
        <taxon>Pseudomonadota</taxon>
        <taxon>Alphaproteobacteria</taxon>
        <taxon>Hyphomicrobiales</taxon>
        <taxon>Rhizobiaceae</taxon>
        <taxon>Hoeflea</taxon>
    </lineage>
</organism>
<evidence type="ECO:0000256" key="5">
    <source>
        <dbReference type="ARBA" id="ARBA00022519"/>
    </source>
</evidence>
<evidence type="ECO:0000256" key="4">
    <source>
        <dbReference type="ARBA" id="ARBA00022475"/>
    </source>
</evidence>
<dbReference type="Pfam" id="PF25994">
    <property type="entry name" value="HH_AprE"/>
    <property type="match status" value="1"/>
</dbReference>
<accession>A0A317PT79</accession>
<comment type="subcellular location">
    <subcellularLocation>
        <location evidence="1 9">Cell inner membrane</location>
        <topology evidence="1 9">Single-pass membrane protein</topology>
    </subcellularLocation>
</comment>
<dbReference type="Gene3D" id="2.40.50.100">
    <property type="match status" value="1"/>
</dbReference>
<dbReference type="Pfam" id="PF26002">
    <property type="entry name" value="Beta-barrel_AprE"/>
    <property type="match status" value="1"/>
</dbReference>
<evidence type="ECO:0000259" key="12">
    <source>
        <dbReference type="Pfam" id="PF26002"/>
    </source>
</evidence>
<feature type="domain" description="AprE-like beta-barrel" evidence="12">
    <location>
        <begin position="317"/>
        <end position="407"/>
    </location>
</feature>
<dbReference type="InterPro" id="IPR058982">
    <property type="entry name" value="Beta-barrel_AprE"/>
</dbReference>
<dbReference type="OrthoDB" id="9810980at2"/>
<dbReference type="PANTHER" id="PTHR30386">
    <property type="entry name" value="MEMBRANE FUSION SUBUNIT OF EMRAB-TOLC MULTIDRUG EFFLUX PUMP"/>
    <property type="match status" value="1"/>
</dbReference>
<evidence type="ECO:0000256" key="10">
    <source>
        <dbReference type="SAM" id="Coils"/>
    </source>
</evidence>
<dbReference type="SUPFAM" id="SSF111369">
    <property type="entry name" value="HlyD-like secretion proteins"/>
    <property type="match status" value="1"/>
</dbReference>
<feature type="domain" description="AprE-like long alpha-helical hairpin" evidence="11">
    <location>
        <begin position="89"/>
        <end position="275"/>
    </location>
</feature>
<dbReference type="GO" id="GO:0005886">
    <property type="term" value="C:plasma membrane"/>
    <property type="evidence" value="ECO:0007669"/>
    <property type="project" value="UniProtKB-SubCell"/>
</dbReference>
<dbReference type="PROSITE" id="PS51257">
    <property type="entry name" value="PROKAR_LIPOPROTEIN"/>
    <property type="match status" value="1"/>
</dbReference>
<keyword evidence="5 9" id="KW-0997">Cell inner membrane</keyword>
<dbReference type="EMBL" id="QGTR01000001">
    <property type="protein sequence ID" value="PWW04137.1"/>
    <property type="molecule type" value="Genomic_DNA"/>
</dbReference>
<reference evidence="13 14" key="1">
    <citation type="submission" date="2018-05" db="EMBL/GenBank/DDBJ databases">
        <title>Genomic Encyclopedia of Type Strains, Phase IV (KMG-IV): sequencing the most valuable type-strain genomes for metagenomic binning, comparative biology and taxonomic classification.</title>
        <authorList>
            <person name="Goeker M."/>
        </authorList>
    </citation>
    <scope>NUCLEOTIDE SEQUENCE [LARGE SCALE GENOMIC DNA]</scope>
    <source>
        <strain evidence="13 14">DSM 16791</strain>
    </source>
</reference>
<evidence type="ECO:0000256" key="9">
    <source>
        <dbReference type="RuleBase" id="RU365093"/>
    </source>
</evidence>
<dbReference type="RefSeq" id="WP_110030604.1">
    <property type="nucleotide sequence ID" value="NZ_QGTR01000001.1"/>
</dbReference>
<dbReference type="Gene3D" id="2.40.30.170">
    <property type="match status" value="1"/>
</dbReference>
<keyword evidence="8" id="KW-0472">Membrane</keyword>
<evidence type="ECO:0000256" key="6">
    <source>
        <dbReference type="ARBA" id="ARBA00022692"/>
    </source>
</evidence>
<comment type="caution">
    <text evidence="13">The sequence shown here is derived from an EMBL/GenBank/DDBJ whole genome shotgun (WGS) entry which is preliminary data.</text>
</comment>
<dbReference type="InterPro" id="IPR006144">
    <property type="entry name" value="Secretion_HlyD_CS"/>
</dbReference>
<dbReference type="PANTHER" id="PTHR30386:SF26">
    <property type="entry name" value="TRANSPORT PROTEIN COMB"/>
    <property type="match status" value="1"/>
</dbReference>
<evidence type="ECO:0000256" key="3">
    <source>
        <dbReference type="ARBA" id="ARBA00022448"/>
    </source>
</evidence>
<evidence type="ECO:0000256" key="1">
    <source>
        <dbReference type="ARBA" id="ARBA00004377"/>
    </source>
</evidence>
<keyword evidence="7" id="KW-1133">Transmembrane helix</keyword>
<dbReference type="PROSITE" id="PS00543">
    <property type="entry name" value="HLYD_FAMILY"/>
    <property type="match status" value="1"/>
</dbReference>
<keyword evidence="6" id="KW-0812">Transmembrane</keyword>
<feature type="coiled-coil region" evidence="10">
    <location>
        <begin position="226"/>
        <end position="253"/>
    </location>
</feature>
<keyword evidence="14" id="KW-1185">Reference proteome</keyword>
<dbReference type="InterPro" id="IPR050739">
    <property type="entry name" value="MFP"/>
</dbReference>
<evidence type="ECO:0000313" key="13">
    <source>
        <dbReference type="EMBL" id="PWW04137.1"/>
    </source>
</evidence>
<name>A0A317PT79_9HYPH</name>
<dbReference type="AlphaFoldDB" id="A0A317PT79"/>
<gene>
    <name evidence="13" type="ORF">DFR52_101828</name>
</gene>
<proteinExistence type="inferred from homology"/>
<protein>
    <recommendedName>
        <fullName evidence="9">Membrane fusion protein (MFP) family protein</fullName>
    </recommendedName>
</protein>
<dbReference type="PRINTS" id="PR01490">
    <property type="entry name" value="RTXTOXIND"/>
</dbReference>
<dbReference type="NCBIfam" id="TIGR01843">
    <property type="entry name" value="type_I_hlyD"/>
    <property type="match status" value="1"/>
</dbReference>
<keyword evidence="4 9" id="KW-1003">Cell membrane</keyword>
<dbReference type="InterPro" id="IPR010129">
    <property type="entry name" value="T1SS_HlyD"/>
</dbReference>
<evidence type="ECO:0000256" key="2">
    <source>
        <dbReference type="ARBA" id="ARBA00009477"/>
    </source>
</evidence>
<evidence type="ECO:0000259" key="11">
    <source>
        <dbReference type="Pfam" id="PF25994"/>
    </source>
</evidence>
<keyword evidence="10" id="KW-0175">Coiled coil</keyword>
<dbReference type="Proteomes" id="UP000246352">
    <property type="component" value="Unassembled WGS sequence"/>
</dbReference>
<dbReference type="GO" id="GO:0009306">
    <property type="term" value="P:protein secretion"/>
    <property type="evidence" value="ECO:0007669"/>
    <property type="project" value="InterPro"/>
</dbReference>
<evidence type="ECO:0000256" key="8">
    <source>
        <dbReference type="ARBA" id="ARBA00023136"/>
    </source>
</evidence>
<sequence>MRSDSADHPPLAAQAILFGCVLTLTLFLGWSAFAHVEEIARGDGKVIPLSKTQIVQASEPGVVQEIAVKLGETVRKGQLLVRLDDTSTKSSLGESQTKSDAARATIARLEIEIDDLFGKEFACPEEARAISSDICRNEALLLAARRDGFTNKASVLEARRDQRRQEIDEARTSIANLDRLIAAMQAERDQIAPLVKRGIHPEINLLRLDREMVQQQGQRDAIAQSLFRLESQLKEAQLQIEELKLQFRVEARRELSQTLAELGVLQATISGASDRVRRTDVVSPVDGIINTLDVNTIGAFLQPGAVVAGVVPVTETLLVEARISPRDVAFVQPGQRALVKISAYDFSIFGGLEGKVSTVSADSLVDAKTGETYYEVLVQTGDSKIGKNGKVHAIRPGMVATVEIITGDKTVLDYLVKPFNKARYEAMTER</sequence>
<evidence type="ECO:0000256" key="7">
    <source>
        <dbReference type="ARBA" id="ARBA00022989"/>
    </source>
</evidence>
<keyword evidence="3 9" id="KW-0813">Transport</keyword>
<evidence type="ECO:0000313" key="14">
    <source>
        <dbReference type="Proteomes" id="UP000246352"/>
    </source>
</evidence>